<dbReference type="Pfam" id="PF01471">
    <property type="entry name" value="PG_binding_1"/>
    <property type="match status" value="1"/>
</dbReference>
<keyword evidence="9" id="KW-0732">Signal</keyword>
<dbReference type="PROSITE" id="PS52029">
    <property type="entry name" value="LD_TPASE"/>
    <property type="match status" value="1"/>
</dbReference>
<dbReference type="SUPFAM" id="SSF47090">
    <property type="entry name" value="PGBD-like"/>
    <property type="match status" value="1"/>
</dbReference>
<feature type="region of interest" description="Disordered" evidence="8">
    <location>
        <begin position="57"/>
        <end position="102"/>
    </location>
</feature>
<evidence type="ECO:0000256" key="5">
    <source>
        <dbReference type="ARBA" id="ARBA00022984"/>
    </source>
</evidence>
<dbReference type="InterPro" id="IPR002477">
    <property type="entry name" value="Peptidoglycan-bd-like"/>
</dbReference>
<dbReference type="InterPro" id="IPR036366">
    <property type="entry name" value="PGBDSf"/>
</dbReference>
<evidence type="ECO:0000313" key="11">
    <source>
        <dbReference type="EMBL" id="MDJ1158293.1"/>
    </source>
</evidence>
<feature type="signal peptide" evidence="9">
    <location>
        <begin position="1"/>
        <end position="19"/>
    </location>
</feature>
<protein>
    <submittedName>
        <fullName evidence="11">L,D-transpeptidase family protein</fullName>
    </submittedName>
</protein>
<evidence type="ECO:0000313" key="12">
    <source>
        <dbReference type="Proteomes" id="UP001321492"/>
    </source>
</evidence>
<name>A0ABT7AG07_9HYPH</name>
<feature type="active site" description="Nucleophile" evidence="7">
    <location>
        <position position="532"/>
    </location>
</feature>
<feature type="domain" description="L,D-TPase catalytic" evidence="10">
    <location>
        <begin position="399"/>
        <end position="560"/>
    </location>
</feature>
<evidence type="ECO:0000256" key="9">
    <source>
        <dbReference type="SAM" id="SignalP"/>
    </source>
</evidence>
<dbReference type="Gene3D" id="2.40.440.10">
    <property type="entry name" value="L,D-transpeptidase catalytic domain-like"/>
    <property type="match status" value="1"/>
</dbReference>
<evidence type="ECO:0000256" key="3">
    <source>
        <dbReference type="ARBA" id="ARBA00022679"/>
    </source>
</evidence>
<evidence type="ECO:0000256" key="2">
    <source>
        <dbReference type="ARBA" id="ARBA00005992"/>
    </source>
</evidence>
<dbReference type="Gene3D" id="1.10.101.10">
    <property type="entry name" value="PGBD-like superfamily/PGBD"/>
    <property type="match status" value="1"/>
</dbReference>
<comment type="caution">
    <text evidence="11">The sequence shown here is derived from an EMBL/GenBank/DDBJ whole genome shotgun (WGS) entry which is preliminary data.</text>
</comment>
<dbReference type="Pfam" id="PF03734">
    <property type="entry name" value="YkuD"/>
    <property type="match status" value="1"/>
</dbReference>
<evidence type="ECO:0000256" key="6">
    <source>
        <dbReference type="ARBA" id="ARBA00023316"/>
    </source>
</evidence>
<keyword evidence="12" id="KW-1185">Reference proteome</keyword>
<dbReference type="EMBL" id="JASJEV010000004">
    <property type="protein sequence ID" value="MDJ1158293.1"/>
    <property type="molecule type" value="Genomic_DNA"/>
</dbReference>
<dbReference type="CDD" id="cd16913">
    <property type="entry name" value="YkuD_like"/>
    <property type="match status" value="1"/>
</dbReference>
<comment type="pathway">
    <text evidence="1 7">Cell wall biogenesis; peptidoglycan biosynthesis.</text>
</comment>
<dbReference type="InterPro" id="IPR052905">
    <property type="entry name" value="LD-transpeptidase_YkuD-like"/>
</dbReference>
<dbReference type="Pfam" id="PF20142">
    <property type="entry name" value="Scaffold"/>
    <property type="match status" value="1"/>
</dbReference>
<sequence length="611" mass="65805">MRARVAGAWLIGVCLAATAAGASRANEAAVPAQVPFDLALPEPPLVEVVVAPQADPTAITGSLPEGMALRPTRGPEGEPPVSGAAGKSQATADVTSRDLPVVDLPPPDVPPVIVQIPTADIAKAMIAERLAKGEALAQARLGKREREAVGAFYAGRGYAPLWLDGEQWNARARHVMAQIERAAEDGLDPADYPLPTVDVLPKAERQAALADAELKLSAAAVAYARDARGGRIEPPRLSKLITPKLDLPSAEAVLAGLAESTDAAAALAAYNPPHAGYRALKEKLAEIRAARPSQPVPMVRVPAGPALKIGMRDPRVPLIRARFGLGPDPHGEHDDTTYDEKVAAAVASFQKQNGLPASGVLTRQTVAMLAAGAPASRAEGTIIANMERWRWLPAELGERHVFVDIPAYTLRLVRDGETVHSARVIVGKPESPTPIFSDVMEHLIVNPYWHVPPSILKKEFLPQLAVDPDYATRRGYEVIRRGNSISVRQPPGERNALGNIKFMFPNEHAVYLHDTPGRHLFRSERRAMSHGCVRVDQPFRFAELVLAEEGGWSEERVRKLVGGKERFIKLGHPLPVHLTYFTAVVGTDGELQTRDDIYGVDARVKAALGLR</sequence>
<dbReference type="InterPro" id="IPR036365">
    <property type="entry name" value="PGBD-like_sf"/>
</dbReference>
<feature type="active site" description="Proton donor/acceptor" evidence="7">
    <location>
        <position position="513"/>
    </location>
</feature>
<evidence type="ECO:0000256" key="8">
    <source>
        <dbReference type="SAM" id="MobiDB-lite"/>
    </source>
</evidence>
<dbReference type="SUPFAM" id="SSF141523">
    <property type="entry name" value="L,D-transpeptidase catalytic domain-like"/>
    <property type="match status" value="1"/>
</dbReference>
<keyword evidence="3" id="KW-0808">Transferase</keyword>
<keyword evidence="5 7" id="KW-0573">Peptidoglycan synthesis</keyword>
<dbReference type="PANTHER" id="PTHR41533:SF2">
    <property type="entry name" value="BLR7131 PROTEIN"/>
    <property type="match status" value="1"/>
</dbReference>
<dbReference type="InterPro" id="IPR005490">
    <property type="entry name" value="LD_TPept_cat_dom"/>
</dbReference>
<feature type="chain" id="PRO_5046902508" evidence="9">
    <location>
        <begin position="20"/>
        <end position="611"/>
    </location>
</feature>
<evidence type="ECO:0000256" key="4">
    <source>
        <dbReference type="ARBA" id="ARBA00022960"/>
    </source>
</evidence>
<gene>
    <name evidence="11" type="ORF">QNA08_08615</name>
</gene>
<evidence type="ECO:0000259" key="10">
    <source>
        <dbReference type="PROSITE" id="PS52029"/>
    </source>
</evidence>
<comment type="similarity">
    <text evidence="2">Belongs to the YkuD family.</text>
</comment>
<proteinExistence type="inferred from homology"/>
<evidence type="ECO:0000256" key="1">
    <source>
        <dbReference type="ARBA" id="ARBA00004752"/>
    </source>
</evidence>
<keyword evidence="4 7" id="KW-0133">Cell shape</keyword>
<accession>A0ABT7AG07</accession>
<evidence type="ECO:0000256" key="7">
    <source>
        <dbReference type="PROSITE-ProRule" id="PRU01373"/>
    </source>
</evidence>
<dbReference type="InterPro" id="IPR038063">
    <property type="entry name" value="Transpep_catalytic_dom"/>
</dbReference>
<dbReference type="InterPro" id="IPR045380">
    <property type="entry name" value="LD_TPept_scaffold_dom"/>
</dbReference>
<dbReference type="Proteomes" id="UP001321492">
    <property type="component" value="Unassembled WGS sequence"/>
</dbReference>
<organism evidence="11 12">
    <name type="scientific">Chelatococcus albus</name>
    <dbReference type="NCBI Taxonomy" id="3047466"/>
    <lineage>
        <taxon>Bacteria</taxon>
        <taxon>Pseudomonadati</taxon>
        <taxon>Pseudomonadota</taxon>
        <taxon>Alphaproteobacteria</taxon>
        <taxon>Hyphomicrobiales</taxon>
        <taxon>Chelatococcaceae</taxon>
        <taxon>Chelatococcus</taxon>
    </lineage>
</organism>
<dbReference type="RefSeq" id="WP_283740283.1">
    <property type="nucleotide sequence ID" value="NZ_JASJEV010000004.1"/>
</dbReference>
<reference evidence="11 12" key="1">
    <citation type="submission" date="2023-05" db="EMBL/GenBank/DDBJ databases">
        <title>Chelatococcus sp. nov., a moderately thermophilic bacterium isolated from hot spring microbial mat.</title>
        <authorList>
            <person name="Hu C.-J."/>
            <person name="Li W.-J."/>
        </authorList>
    </citation>
    <scope>NUCLEOTIDE SEQUENCE [LARGE SCALE GENOMIC DNA]</scope>
    <source>
        <strain evidence="11 12">SYSU G07232</strain>
    </source>
</reference>
<dbReference type="PANTHER" id="PTHR41533">
    <property type="entry name" value="L,D-TRANSPEPTIDASE HI_1667-RELATED"/>
    <property type="match status" value="1"/>
</dbReference>
<keyword evidence="6 7" id="KW-0961">Cell wall biogenesis/degradation</keyword>